<dbReference type="SUPFAM" id="SSF116846">
    <property type="entry name" value="MIT domain"/>
    <property type="match status" value="1"/>
</dbReference>
<dbReference type="Gene3D" id="1.20.58.80">
    <property type="entry name" value="Phosphotransferase system, lactose/cellobiose-type IIA subunit"/>
    <property type="match status" value="1"/>
</dbReference>
<keyword evidence="3" id="KW-1185">Reference proteome</keyword>
<dbReference type="InterPro" id="IPR007330">
    <property type="entry name" value="MIT_dom"/>
</dbReference>
<gene>
    <name evidence="2" type="ORF">V6N12_067730</name>
</gene>
<proteinExistence type="predicted"/>
<dbReference type="Proteomes" id="UP001472677">
    <property type="component" value="Unassembled WGS sequence"/>
</dbReference>
<feature type="domain" description="MIT" evidence="1">
    <location>
        <begin position="2"/>
        <end position="73"/>
    </location>
</feature>
<dbReference type="Pfam" id="PF04212">
    <property type="entry name" value="MIT"/>
    <property type="match status" value="1"/>
</dbReference>
<accession>A0ABR2FMT3</accession>
<protein>
    <recommendedName>
        <fullName evidence="1">MIT domain-containing protein</fullName>
    </recommendedName>
</protein>
<evidence type="ECO:0000313" key="2">
    <source>
        <dbReference type="EMBL" id="KAK8583456.1"/>
    </source>
</evidence>
<dbReference type="EMBL" id="JBBPBM010000005">
    <property type="protein sequence ID" value="KAK8583456.1"/>
    <property type="molecule type" value="Genomic_DNA"/>
</dbReference>
<reference evidence="2 3" key="1">
    <citation type="journal article" date="2024" name="G3 (Bethesda)">
        <title>Genome assembly of Hibiscus sabdariffa L. provides insights into metabolisms of medicinal natural products.</title>
        <authorList>
            <person name="Kim T."/>
        </authorList>
    </citation>
    <scope>NUCLEOTIDE SEQUENCE [LARGE SCALE GENOMIC DNA]</scope>
    <source>
        <strain evidence="2">TK-2024</strain>
        <tissue evidence="2">Old leaves</tissue>
    </source>
</reference>
<comment type="caution">
    <text evidence="2">The sequence shown here is derived from an EMBL/GenBank/DDBJ whole genome shotgun (WGS) entry which is preliminary data.</text>
</comment>
<name>A0ABR2FMT3_9ROSI</name>
<organism evidence="2 3">
    <name type="scientific">Hibiscus sabdariffa</name>
    <name type="common">roselle</name>
    <dbReference type="NCBI Taxonomy" id="183260"/>
    <lineage>
        <taxon>Eukaryota</taxon>
        <taxon>Viridiplantae</taxon>
        <taxon>Streptophyta</taxon>
        <taxon>Embryophyta</taxon>
        <taxon>Tracheophyta</taxon>
        <taxon>Spermatophyta</taxon>
        <taxon>Magnoliopsida</taxon>
        <taxon>eudicotyledons</taxon>
        <taxon>Gunneridae</taxon>
        <taxon>Pentapetalae</taxon>
        <taxon>rosids</taxon>
        <taxon>malvids</taxon>
        <taxon>Malvales</taxon>
        <taxon>Malvaceae</taxon>
        <taxon>Malvoideae</taxon>
        <taxon>Hibiscus</taxon>
    </lineage>
</organism>
<dbReference type="InterPro" id="IPR036181">
    <property type="entry name" value="MIT_dom_sf"/>
</dbReference>
<sequence length="101" mass="11976">MYSNFKEQAIEYARQAVQEDNAWNYNKAFEYFKTHLKYEKNPKIRETITQKFIEYLHHVEEIHVVLDEEGLDQLLMGMLLLLPALKASLKMVVVVEKAVME</sequence>
<dbReference type="SMART" id="SM00745">
    <property type="entry name" value="MIT"/>
    <property type="match status" value="1"/>
</dbReference>
<evidence type="ECO:0000313" key="3">
    <source>
        <dbReference type="Proteomes" id="UP001472677"/>
    </source>
</evidence>
<evidence type="ECO:0000259" key="1">
    <source>
        <dbReference type="SMART" id="SM00745"/>
    </source>
</evidence>